<feature type="transmembrane region" description="Helical" evidence="1">
    <location>
        <begin position="225"/>
        <end position="243"/>
    </location>
</feature>
<name>A0A212K239_9FIRM</name>
<evidence type="ECO:0000256" key="1">
    <source>
        <dbReference type="SAM" id="Phobius"/>
    </source>
</evidence>
<feature type="transmembrane region" description="Helical" evidence="1">
    <location>
        <begin position="377"/>
        <end position="395"/>
    </location>
</feature>
<feature type="transmembrane region" description="Helical" evidence="1">
    <location>
        <begin position="177"/>
        <end position="194"/>
    </location>
</feature>
<feature type="transmembrane region" description="Helical" evidence="1">
    <location>
        <begin position="154"/>
        <end position="172"/>
    </location>
</feature>
<feature type="transmembrane region" description="Helical" evidence="1">
    <location>
        <begin position="470"/>
        <end position="491"/>
    </location>
</feature>
<evidence type="ECO:0000313" key="2">
    <source>
        <dbReference type="EMBL" id="SBW05726.1"/>
    </source>
</evidence>
<feature type="transmembrane region" description="Helical" evidence="1">
    <location>
        <begin position="97"/>
        <end position="116"/>
    </location>
</feature>
<dbReference type="EMBL" id="FLUN01000001">
    <property type="protein sequence ID" value="SBW05726.1"/>
    <property type="molecule type" value="Genomic_DNA"/>
</dbReference>
<organism evidence="2">
    <name type="scientific">uncultured Eubacteriales bacterium</name>
    <dbReference type="NCBI Taxonomy" id="172733"/>
    <lineage>
        <taxon>Bacteria</taxon>
        <taxon>Bacillati</taxon>
        <taxon>Bacillota</taxon>
        <taxon>Clostridia</taxon>
        <taxon>Eubacteriales</taxon>
        <taxon>environmental samples</taxon>
    </lineage>
</organism>
<feature type="transmembrane region" description="Helical" evidence="1">
    <location>
        <begin position="407"/>
        <end position="427"/>
    </location>
</feature>
<keyword evidence="1" id="KW-1133">Transmembrane helix</keyword>
<accession>A0A212K239</accession>
<keyword evidence="1" id="KW-0472">Membrane</keyword>
<feature type="transmembrane region" description="Helical" evidence="1">
    <location>
        <begin position="200"/>
        <end position="218"/>
    </location>
</feature>
<proteinExistence type="predicted"/>
<reference evidence="2" key="1">
    <citation type="submission" date="2016-04" db="EMBL/GenBank/DDBJ databases">
        <authorList>
            <person name="Evans L.H."/>
            <person name="Alamgir A."/>
            <person name="Owens N."/>
            <person name="Weber N.D."/>
            <person name="Virtaneva K."/>
            <person name="Barbian K."/>
            <person name="Babar A."/>
            <person name="Rosenke K."/>
        </authorList>
    </citation>
    <scope>NUCLEOTIDE SEQUENCE</scope>
    <source>
        <strain evidence="2">86</strain>
    </source>
</reference>
<sequence>MAFILYSGDGAGLSNNGDYTRIMKTNSLEFITPLNVPYVYQATFRMDLEGRSPADLLLSLDGVDAYPSVHLLFIRASMGANLALNALAGAPMETYRVQVLGLLYLLCYAGLFLLLFRSFSLPKPGADLLVKLLVLFVLCDEGYITYFNSLYSEPVQILALLALTVFALRAFTGRGQLWVNITFLFLSCAVYGWAKFVNLPVGALCICALGLALLLKAGRQTRAALTAWGLVCILALGTVYLSLPKWMDEETNYNAVFFGVLKDASGEEQAEYLDALGLPASMSGLSYSTYYSQRGVESRSEAGFDGAFSTVSKFDLLLFYLRHPGPFLSKLDVAVAHSGFIRPYYLSNLGENYPRLSFLTRFAGWSYLRGQLPFDTWLGNGLIVLAGCLALWCCLREKGDKKSAITAVLTILTLLGTLAYHLIMPIVTNGEADLAKHMFAFAQIIDLLVLFLLARLGHFLCRAEHSRRPATLLVGGMTALVLLSLFAPSLLRQARLKDESVNFGSWEGKAIIWQIVARDGNELTLLATQPIAYLPYSEDGADAFGNSLWESSSLRAWLNGPFLEEAFTDAEWTLLETENHTVLLSSQDKALAQSGYNDFYAFHVPRYSDRATEISYSRSYRDTVRLPDLSLLAGLSRSGLLSPNPCWMDTPYYNNGSMLRTLGPDGYFYMRDAAQPYGVRPVITVDTALLNP</sequence>
<keyword evidence="1" id="KW-0812">Transmembrane</keyword>
<feature type="transmembrane region" description="Helical" evidence="1">
    <location>
        <begin position="439"/>
        <end position="458"/>
    </location>
</feature>
<gene>
    <name evidence="2" type="ORF">KL86CLO1_12069</name>
</gene>
<protein>
    <submittedName>
        <fullName evidence="2">Uncharacterized protein</fullName>
    </submittedName>
</protein>
<dbReference type="AlphaFoldDB" id="A0A212K239"/>